<dbReference type="PANTHER" id="PTHR22799:SF1">
    <property type="entry name" value="C-TYPE LECTIN DOMAIN FAMILY 11 MEMBER A"/>
    <property type="match status" value="1"/>
</dbReference>
<keyword evidence="5" id="KW-1015">Disulfide bond</keyword>
<gene>
    <name evidence="8" type="ORF">MGAL_10B090953</name>
</gene>
<sequence>MNVIDLVVVLCCVSSISCCMNGWTQFENKCYLFSRQVESWIEASTVCGGFNSKLAEPMNTNTSHFLISHSQIMGGIFWIGISDIIQEGKWIYSTGQIPIKVNNFQPGEPNAGTAANCVALWAAFYGYWADENCLARYKFICEADNMVAA</sequence>
<evidence type="ECO:0000256" key="1">
    <source>
        <dbReference type="ARBA" id="ARBA00004613"/>
    </source>
</evidence>
<evidence type="ECO:0000259" key="7">
    <source>
        <dbReference type="PROSITE" id="PS50041"/>
    </source>
</evidence>
<dbReference type="GO" id="GO:0030246">
    <property type="term" value="F:carbohydrate binding"/>
    <property type="evidence" value="ECO:0007669"/>
    <property type="project" value="UniProtKB-KW"/>
</dbReference>
<dbReference type="SMR" id="A0A8B6BJR0"/>
<dbReference type="Proteomes" id="UP000596742">
    <property type="component" value="Unassembled WGS sequence"/>
</dbReference>
<evidence type="ECO:0000256" key="6">
    <source>
        <dbReference type="SAM" id="SignalP"/>
    </source>
</evidence>
<dbReference type="AlphaFoldDB" id="A0A8B6BJR0"/>
<protein>
    <recommendedName>
        <fullName evidence="7">C-type lectin domain-containing protein</fullName>
    </recommendedName>
</protein>
<keyword evidence="4" id="KW-0430">Lectin</keyword>
<dbReference type="InterPro" id="IPR016187">
    <property type="entry name" value="CTDL_fold"/>
</dbReference>
<keyword evidence="3 6" id="KW-0732">Signal</keyword>
<feature type="signal peptide" evidence="6">
    <location>
        <begin position="1"/>
        <end position="18"/>
    </location>
</feature>
<dbReference type="GO" id="GO:0005615">
    <property type="term" value="C:extracellular space"/>
    <property type="evidence" value="ECO:0007669"/>
    <property type="project" value="TreeGrafter"/>
</dbReference>
<comment type="subcellular location">
    <subcellularLocation>
        <location evidence="1">Secreted</location>
    </subcellularLocation>
</comment>
<evidence type="ECO:0000256" key="2">
    <source>
        <dbReference type="ARBA" id="ARBA00022525"/>
    </source>
</evidence>
<feature type="chain" id="PRO_5032461299" description="C-type lectin domain-containing protein" evidence="6">
    <location>
        <begin position="19"/>
        <end position="149"/>
    </location>
</feature>
<organism evidence="8 9">
    <name type="scientific">Mytilus galloprovincialis</name>
    <name type="common">Mediterranean mussel</name>
    <dbReference type="NCBI Taxonomy" id="29158"/>
    <lineage>
        <taxon>Eukaryota</taxon>
        <taxon>Metazoa</taxon>
        <taxon>Spiralia</taxon>
        <taxon>Lophotrochozoa</taxon>
        <taxon>Mollusca</taxon>
        <taxon>Bivalvia</taxon>
        <taxon>Autobranchia</taxon>
        <taxon>Pteriomorphia</taxon>
        <taxon>Mytilida</taxon>
        <taxon>Mytiloidea</taxon>
        <taxon>Mytilidae</taxon>
        <taxon>Mytilinae</taxon>
        <taxon>Mytilus</taxon>
    </lineage>
</organism>
<dbReference type="PROSITE" id="PS50041">
    <property type="entry name" value="C_TYPE_LECTIN_2"/>
    <property type="match status" value="1"/>
</dbReference>
<dbReference type="CDD" id="cd00037">
    <property type="entry name" value="CLECT"/>
    <property type="match status" value="1"/>
</dbReference>
<keyword evidence="2" id="KW-0964">Secreted</keyword>
<keyword evidence="9" id="KW-1185">Reference proteome</keyword>
<dbReference type="OrthoDB" id="10047605at2759"/>
<dbReference type="EMBL" id="UYJE01000177">
    <property type="protein sequence ID" value="VDH90866.1"/>
    <property type="molecule type" value="Genomic_DNA"/>
</dbReference>
<evidence type="ECO:0000313" key="9">
    <source>
        <dbReference type="Proteomes" id="UP000596742"/>
    </source>
</evidence>
<comment type="caution">
    <text evidence="8">The sequence shown here is derived from an EMBL/GenBank/DDBJ whole genome shotgun (WGS) entry which is preliminary data.</text>
</comment>
<dbReference type="InterPro" id="IPR051663">
    <property type="entry name" value="CLec_Tetranectin-domain"/>
</dbReference>
<dbReference type="SMART" id="SM00034">
    <property type="entry name" value="CLECT"/>
    <property type="match status" value="1"/>
</dbReference>
<dbReference type="SUPFAM" id="SSF56436">
    <property type="entry name" value="C-type lectin-like"/>
    <property type="match status" value="1"/>
</dbReference>
<dbReference type="InterPro" id="IPR016186">
    <property type="entry name" value="C-type_lectin-like/link_sf"/>
</dbReference>
<feature type="domain" description="C-type lectin" evidence="7">
    <location>
        <begin position="26"/>
        <end position="142"/>
    </location>
</feature>
<evidence type="ECO:0000256" key="4">
    <source>
        <dbReference type="ARBA" id="ARBA00022734"/>
    </source>
</evidence>
<dbReference type="Pfam" id="PF00059">
    <property type="entry name" value="Lectin_C"/>
    <property type="match status" value="1"/>
</dbReference>
<evidence type="ECO:0000313" key="8">
    <source>
        <dbReference type="EMBL" id="VDH90866.1"/>
    </source>
</evidence>
<dbReference type="PANTHER" id="PTHR22799">
    <property type="entry name" value="TETRANECTIN-RELATED"/>
    <property type="match status" value="1"/>
</dbReference>
<dbReference type="InterPro" id="IPR001304">
    <property type="entry name" value="C-type_lectin-like"/>
</dbReference>
<evidence type="ECO:0000256" key="5">
    <source>
        <dbReference type="ARBA" id="ARBA00023157"/>
    </source>
</evidence>
<accession>A0A8B6BJR0</accession>
<name>A0A8B6BJR0_MYTGA</name>
<reference evidence="8" key="1">
    <citation type="submission" date="2018-11" db="EMBL/GenBank/DDBJ databases">
        <authorList>
            <person name="Alioto T."/>
            <person name="Alioto T."/>
        </authorList>
    </citation>
    <scope>NUCLEOTIDE SEQUENCE</scope>
</reference>
<dbReference type="GO" id="GO:0008083">
    <property type="term" value="F:growth factor activity"/>
    <property type="evidence" value="ECO:0007669"/>
    <property type="project" value="TreeGrafter"/>
</dbReference>
<dbReference type="PROSITE" id="PS00615">
    <property type="entry name" value="C_TYPE_LECTIN_1"/>
    <property type="match status" value="1"/>
</dbReference>
<proteinExistence type="predicted"/>
<dbReference type="InterPro" id="IPR018378">
    <property type="entry name" value="C-type_lectin_CS"/>
</dbReference>
<evidence type="ECO:0000256" key="3">
    <source>
        <dbReference type="ARBA" id="ARBA00022729"/>
    </source>
</evidence>
<dbReference type="Gene3D" id="3.10.100.10">
    <property type="entry name" value="Mannose-Binding Protein A, subunit A"/>
    <property type="match status" value="1"/>
</dbReference>